<organism evidence="2 3">
    <name type="scientific">Saccharophagus degradans</name>
    <dbReference type="NCBI Taxonomy" id="86304"/>
    <lineage>
        <taxon>Bacteria</taxon>
        <taxon>Pseudomonadati</taxon>
        <taxon>Pseudomonadota</taxon>
        <taxon>Gammaproteobacteria</taxon>
        <taxon>Cellvibrionales</taxon>
        <taxon>Cellvibrionaceae</taxon>
        <taxon>Saccharophagus</taxon>
    </lineage>
</organism>
<name>A0AAW7X9Z5_9GAMM</name>
<feature type="chain" id="PRO_5043992634" evidence="1">
    <location>
        <begin position="29"/>
        <end position="221"/>
    </location>
</feature>
<gene>
    <name evidence="2" type="ORF">Q4521_19555</name>
</gene>
<sequence length="221" mass="25554">MKRFNIAKTCQVLTACIALGLFTSFAHAEPKPQVQTVKPELTEVKHDFFDKFSVAENVALPNAKKVFIEPISVSFDKRWLRDNRTEVSERYKEATKERYSKLLRDQLVKTLEKNERFEVVETAEAADITLAPEILSLNIFGPDDGFKKTYVYTAGYAALDLDIYNTKTNKLIAEVYDRRETDYTDFTRTELATRATNYRYFKRLMGKWSSNIAEQLDAFAK</sequence>
<evidence type="ECO:0000313" key="3">
    <source>
        <dbReference type="Proteomes" id="UP001169760"/>
    </source>
</evidence>
<protein>
    <submittedName>
        <fullName evidence="2">DUF3313 family protein</fullName>
    </submittedName>
</protein>
<evidence type="ECO:0000313" key="2">
    <source>
        <dbReference type="EMBL" id="MDO6424695.1"/>
    </source>
</evidence>
<dbReference type="AlphaFoldDB" id="A0AAW7X9Z5"/>
<keyword evidence="1" id="KW-0732">Signal</keyword>
<proteinExistence type="predicted"/>
<feature type="signal peptide" evidence="1">
    <location>
        <begin position="1"/>
        <end position="28"/>
    </location>
</feature>
<dbReference type="RefSeq" id="WP_303493895.1">
    <property type="nucleotide sequence ID" value="NZ_JAUOPB010000016.1"/>
</dbReference>
<dbReference type="EMBL" id="JAUOPB010000016">
    <property type="protein sequence ID" value="MDO6424695.1"/>
    <property type="molecule type" value="Genomic_DNA"/>
</dbReference>
<reference evidence="2" key="1">
    <citation type="submission" date="2023-07" db="EMBL/GenBank/DDBJ databases">
        <title>Genome content predicts the carbon catabolic preferences of heterotrophic bacteria.</title>
        <authorList>
            <person name="Gralka M."/>
        </authorList>
    </citation>
    <scope>NUCLEOTIDE SEQUENCE</scope>
    <source>
        <strain evidence="2">I3M17_2</strain>
    </source>
</reference>
<comment type="caution">
    <text evidence="2">The sequence shown here is derived from an EMBL/GenBank/DDBJ whole genome shotgun (WGS) entry which is preliminary data.</text>
</comment>
<evidence type="ECO:0000256" key="1">
    <source>
        <dbReference type="SAM" id="SignalP"/>
    </source>
</evidence>
<accession>A0AAW7X9Z5</accession>
<dbReference type="Proteomes" id="UP001169760">
    <property type="component" value="Unassembled WGS sequence"/>
</dbReference>